<evidence type="ECO:0000256" key="6">
    <source>
        <dbReference type="SAM" id="Phobius"/>
    </source>
</evidence>
<dbReference type="Pfam" id="PF20684">
    <property type="entry name" value="Fung_rhodopsin"/>
    <property type="match status" value="1"/>
</dbReference>
<evidence type="ECO:0000259" key="7">
    <source>
        <dbReference type="Pfam" id="PF20684"/>
    </source>
</evidence>
<evidence type="ECO:0000313" key="8">
    <source>
        <dbReference type="EMBL" id="KAF2235505.1"/>
    </source>
</evidence>
<dbReference type="InterPro" id="IPR049326">
    <property type="entry name" value="Rhodopsin_dom_fungi"/>
</dbReference>
<protein>
    <recommendedName>
        <fullName evidence="7">Rhodopsin domain-containing protein</fullName>
    </recommendedName>
</protein>
<dbReference type="InterPro" id="IPR052337">
    <property type="entry name" value="SAT4-like"/>
</dbReference>
<sequence length="298" mass="33569">MSSGSYVSTKPRVDRRFFLAFMWGGAAISSLFVFARLAIRLKAFRRLYSDDGLVVLAWISSLGACVLWQMVVDDLYNQYKLSTGQLALTPDVIKGEKNLLRGTLAYLIFFHTCIYSIKGSFLLFFRRLDSKAQGFRKRWWWFVAIITLAGYLSSCGTIQWKCLLSSLDYIFTQCSKEAAIKYEHSTFSYQCAIDVITDTLIISIPIIMLWNVKVALRKKVALIALFSLTVIVIGISITRVSVVPTMSAQADVSWLYFWHNLEVPVSKCLVMTNSNLAAAMVLAKTHVALIVSSLASFR</sequence>
<organism evidence="8 9">
    <name type="scientific">Viridothelium virens</name>
    <name type="common">Speckled blister lichen</name>
    <name type="synonym">Trypethelium virens</name>
    <dbReference type="NCBI Taxonomy" id="1048519"/>
    <lineage>
        <taxon>Eukaryota</taxon>
        <taxon>Fungi</taxon>
        <taxon>Dikarya</taxon>
        <taxon>Ascomycota</taxon>
        <taxon>Pezizomycotina</taxon>
        <taxon>Dothideomycetes</taxon>
        <taxon>Dothideomycetes incertae sedis</taxon>
        <taxon>Trypetheliales</taxon>
        <taxon>Trypetheliaceae</taxon>
        <taxon>Viridothelium</taxon>
    </lineage>
</organism>
<name>A0A6A6HBM6_VIRVR</name>
<comment type="similarity">
    <text evidence="5">Belongs to the SAT4 family.</text>
</comment>
<keyword evidence="2 6" id="KW-0812">Transmembrane</keyword>
<feature type="transmembrane region" description="Helical" evidence="6">
    <location>
        <begin position="51"/>
        <end position="71"/>
    </location>
</feature>
<feature type="transmembrane region" description="Helical" evidence="6">
    <location>
        <begin position="276"/>
        <end position="297"/>
    </location>
</feature>
<comment type="subcellular location">
    <subcellularLocation>
        <location evidence="1">Membrane</location>
        <topology evidence="1">Multi-pass membrane protein</topology>
    </subcellularLocation>
</comment>
<feature type="transmembrane region" description="Helical" evidence="6">
    <location>
        <begin position="222"/>
        <end position="242"/>
    </location>
</feature>
<evidence type="ECO:0000256" key="4">
    <source>
        <dbReference type="ARBA" id="ARBA00023136"/>
    </source>
</evidence>
<feature type="transmembrane region" description="Helical" evidence="6">
    <location>
        <begin position="104"/>
        <end position="126"/>
    </location>
</feature>
<dbReference type="PANTHER" id="PTHR33048">
    <property type="entry name" value="PTH11-LIKE INTEGRAL MEMBRANE PROTEIN (AFU_ORTHOLOGUE AFUA_5G11245)"/>
    <property type="match status" value="1"/>
</dbReference>
<keyword evidence="3 6" id="KW-1133">Transmembrane helix</keyword>
<dbReference type="OrthoDB" id="444631at2759"/>
<evidence type="ECO:0000256" key="3">
    <source>
        <dbReference type="ARBA" id="ARBA00022989"/>
    </source>
</evidence>
<evidence type="ECO:0000313" key="9">
    <source>
        <dbReference type="Proteomes" id="UP000800092"/>
    </source>
</evidence>
<evidence type="ECO:0000256" key="5">
    <source>
        <dbReference type="ARBA" id="ARBA00038359"/>
    </source>
</evidence>
<feature type="transmembrane region" description="Helical" evidence="6">
    <location>
        <begin position="138"/>
        <end position="160"/>
    </location>
</feature>
<proteinExistence type="inferred from homology"/>
<gene>
    <name evidence="8" type="ORF">EV356DRAFT_566389</name>
</gene>
<feature type="non-terminal residue" evidence="8">
    <location>
        <position position="298"/>
    </location>
</feature>
<feature type="domain" description="Rhodopsin" evidence="7">
    <location>
        <begin position="35"/>
        <end position="265"/>
    </location>
</feature>
<dbReference type="Proteomes" id="UP000800092">
    <property type="component" value="Unassembled WGS sequence"/>
</dbReference>
<evidence type="ECO:0000256" key="1">
    <source>
        <dbReference type="ARBA" id="ARBA00004141"/>
    </source>
</evidence>
<keyword evidence="4 6" id="KW-0472">Membrane</keyword>
<dbReference type="GO" id="GO:0016020">
    <property type="term" value="C:membrane"/>
    <property type="evidence" value="ECO:0007669"/>
    <property type="project" value="UniProtKB-SubCell"/>
</dbReference>
<evidence type="ECO:0000256" key="2">
    <source>
        <dbReference type="ARBA" id="ARBA00022692"/>
    </source>
</evidence>
<reference evidence="8" key="1">
    <citation type="journal article" date="2020" name="Stud. Mycol.">
        <title>101 Dothideomycetes genomes: a test case for predicting lifestyles and emergence of pathogens.</title>
        <authorList>
            <person name="Haridas S."/>
            <person name="Albert R."/>
            <person name="Binder M."/>
            <person name="Bloem J."/>
            <person name="Labutti K."/>
            <person name="Salamov A."/>
            <person name="Andreopoulos B."/>
            <person name="Baker S."/>
            <person name="Barry K."/>
            <person name="Bills G."/>
            <person name="Bluhm B."/>
            <person name="Cannon C."/>
            <person name="Castanera R."/>
            <person name="Culley D."/>
            <person name="Daum C."/>
            <person name="Ezra D."/>
            <person name="Gonzalez J."/>
            <person name="Henrissat B."/>
            <person name="Kuo A."/>
            <person name="Liang C."/>
            <person name="Lipzen A."/>
            <person name="Lutzoni F."/>
            <person name="Magnuson J."/>
            <person name="Mondo S."/>
            <person name="Nolan M."/>
            <person name="Ohm R."/>
            <person name="Pangilinan J."/>
            <person name="Park H.-J."/>
            <person name="Ramirez L."/>
            <person name="Alfaro M."/>
            <person name="Sun H."/>
            <person name="Tritt A."/>
            <person name="Yoshinaga Y."/>
            <person name="Zwiers L.-H."/>
            <person name="Turgeon B."/>
            <person name="Goodwin S."/>
            <person name="Spatafora J."/>
            <person name="Crous P."/>
            <person name="Grigoriev I."/>
        </authorList>
    </citation>
    <scope>NUCLEOTIDE SEQUENCE</scope>
    <source>
        <strain evidence="8">Tuck. ex Michener</strain>
    </source>
</reference>
<dbReference type="EMBL" id="ML991791">
    <property type="protein sequence ID" value="KAF2235505.1"/>
    <property type="molecule type" value="Genomic_DNA"/>
</dbReference>
<keyword evidence="9" id="KW-1185">Reference proteome</keyword>
<dbReference type="PANTHER" id="PTHR33048:SF47">
    <property type="entry name" value="INTEGRAL MEMBRANE PROTEIN-RELATED"/>
    <property type="match status" value="1"/>
</dbReference>
<feature type="transmembrane region" description="Helical" evidence="6">
    <location>
        <begin position="20"/>
        <end position="39"/>
    </location>
</feature>
<feature type="transmembrane region" description="Helical" evidence="6">
    <location>
        <begin position="187"/>
        <end position="210"/>
    </location>
</feature>
<accession>A0A6A6HBM6</accession>
<dbReference type="AlphaFoldDB" id="A0A6A6HBM6"/>